<dbReference type="GO" id="GO:0016746">
    <property type="term" value="F:acyltransferase activity"/>
    <property type="evidence" value="ECO:0007669"/>
    <property type="project" value="InterPro"/>
</dbReference>
<dbReference type="AlphaFoldDB" id="A0A0C2A2C9"/>
<dbReference type="InterPro" id="IPR016039">
    <property type="entry name" value="Thiolase-like"/>
</dbReference>
<evidence type="ECO:0000313" key="1">
    <source>
        <dbReference type="EMBL" id="KIG17553.1"/>
    </source>
</evidence>
<dbReference type="SUPFAM" id="SSF53901">
    <property type="entry name" value="Thiolase-like"/>
    <property type="match status" value="2"/>
</dbReference>
<accession>A0A0C2A2C9</accession>
<gene>
    <name evidence="1" type="ORF">DB30_03254</name>
</gene>
<dbReference type="EMBL" id="JMCC02000023">
    <property type="protein sequence ID" value="KIG17553.1"/>
    <property type="molecule type" value="Genomic_DNA"/>
</dbReference>
<comment type="caution">
    <text evidence="1">The sequence shown here is derived from an EMBL/GenBank/DDBJ whole genome shotgun (WGS) entry which is preliminary data.</text>
</comment>
<protein>
    <submittedName>
        <fullName evidence="1">3-oxoacyl-(Acyl-carrier-protein) synthase</fullName>
    </submittedName>
</protein>
<name>A0A0C2A2C9_9BACT</name>
<evidence type="ECO:0000313" key="2">
    <source>
        <dbReference type="Proteomes" id="UP000031599"/>
    </source>
</evidence>
<dbReference type="Proteomes" id="UP000031599">
    <property type="component" value="Unassembled WGS sequence"/>
</dbReference>
<dbReference type="Gene3D" id="3.40.47.10">
    <property type="match status" value="1"/>
</dbReference>
<reference evidence="1 2" key="1">
    <citation type="submission" date="2014-12" db="EMBL/GenBank/DDBJ databases">
        <title>Genome assembly of Enhygromyxa salina DSM 15201.</title>
        <authorList>
            <person name="Sharma G."/>
            <person name="Subramanian S."/>
        </authorList>
    </citation>
    <scope>NUCLEOTIDE SEQUENCE [LARGE SCALE GENOMIC DNA]</scope>
    <source>
        <strain evidence="1 2">DSM 15201</strain>
    </source>
</reference>
<dbReference type="RefSeq" id="WP_052548332.1">
    <property type="nucleotide sequence ID" value="NZ_JMCC02000023.1"/>
</dbReference>
<proteinExistence type="predicted"/>
<sequence length="348" mass="37379">MTEALAVVRVGVCSPIGLDTRQTAASIRAGITRKRETWVLDGELEPVVMGHLANAYLPPIAQALRKCVRASPLEPRLLRLATRAIHEALSREFANVELPAFLAVPRPLPGYAFLSEQFLPMLAVQTERRLALTSSRLFPDGRAGMFTAITAARDQLLIPGHAEFVLVGGVDSHLDHERIAALERDGRLRTRGPQDAFTPGEAAACFVLATAATCQRRGLTPLAWITAVSLAAPCEPRRTTLATACSRVLDPPRGEGQLVNLVMAGLNGESRSANAWGVAFVRNREHFAEPLRIEHPAEYVGDCGAALAPLMLGVAPRFMQAGIAPGPTLVWACSDPGHCGALLLYANR</sequence>
<organism evidence="1 2">
    <name type="scientific">Enhygromyxa salina</name>
    <dbReference type="NCBI Taxonomy" id="215803"/>
    <lineage>
        <taxon>Bacteria</taxon>
        <taxon>Pseudomonadati</taxon>
        <taxon>Myxococcota</taxon>
        <taxon>Polyangia</taxon>
        <taxon>Nannocystales</taxon>
        <taxon>Nannocystaceae</taxon>
        <taxon>Enhygromyxa</taxon>
    </lineage>
</organism>